<dbReference type="EMBL" id="HACM01005611">
    <property type="protein sequence ID" value="CRZ06053.1"/>
    <property type="molecule type" value="Transcribed_RNA"/>
</dbReference>
<feature type="non-terminal residue" evidence="1">
    <location>
        <position position="1"/>
    </location>
</feature>
<reference evidence="1" key="1">
    <citation type="submission" date="2015-04" db="EMBL/GenBank/DDBJ databases">
        <title>The genome sequence of the plant pathogenic Rhizarian Plasmodiophora brassicae reveals insights in its biotrophic life cycle and the origin of chitin synthesis.</title>
        <authorList>
            <person name="Schwelm A."/>
            <person name="Fogelqvist J."/>
            <person name="Knaust A."/>
            <person name="Julke S."/>
            <person name="Lilja T."/>
            <person name="Dhandapani V."/>
            <person name="Bonilla-Rosso G."/>
            <person name="Karlsson M."/>
            <person name="Shevchenko A."/>
            <person name="Choi S.R."/>
            <person name="Kim H.G."/>
            <person name="Park J.Y."/>
            <person name="Lim Y.P."/>
            <person name="Ludwig-Muller J."/>
            <person name="Dixelius C."/>
        </authorList>
    </citation>
    <scope>NUCLEOTIDE SEQUENCE</scope>
    <source>
        <tissue evidence="1">Potato root galls</tissue>
    </source>
</reference>
<organism evidence="1">
    <name type="scientific">Spongospora subterranea</name>
    <dbReference type="NCBI Taxonomy" id="70186"/>
    <lineage>
        <taxon>Eukaryota</taxon>
        <taxon>Sar</taxon>
        <taxon>Rhizaria</taxon>
        <taxon>Endomyxa</taxon>
        <taxon>Phytomyxea</taxon>
        <taxon>Plasmodiophorida</taxon>
        <taxon>Plasmodiophoridae</taxon>
        <taxon>Spongospora</taxon>
    </lineage>
</organism>
<proteinExistence type="predicted"/>
<accession>A0A0H5QVN5</accession>
<sequence>RFCIRLCEKRVDLRTVKWRCLLVLLRFTLNHTIVALKNFAPVTMLTGLPSSHSLDCVYIPRLHDSVSITPRDARASLLCRGRSKTVSIENLPTVETVDVVPTIDAEVRCRVSALVVFVLVSSTLKHRSSKLKFRWDGPPKIDGVPTPQFFTSKTSTQVESRRSSLHDCGSIVTTVFISQKNSNVQWLTITKHLRLNLSTTFGAALTTDLTNSLFTGVASVIWTIRESHFSHYMLKFVNFLKHCYELAIILWLSPL</sequence>
<evidence type="ECO:0000313" key="1">
    <source>
        <dbReference type="EMBL" id="CRZ06053.1"/>
    </source>
</evidence>
<protein>
    <submittedName>
        <fullName evidence="1">Uncharacterized protein</fullName>
    </submittedName>
</protein>
<dbReference type="AlphaFoldDB" id="A0A0H5QVN5"/>
<name>A0A0H5QVN5_9EUKA</name>